<evidence type="ECO:0000313" key="2">
    <source>
        <dbReference type="Proteomes" id="UP000679749"/>
    </source>
</evidence>
<dbReference type="Proteomes" id="UP000679749">
    <property type="component" value="Unassembled WGS sequence"/>
</dbReference>
<evidence type="ECO:0000313" key="1">
    <source>
        <dbReference type="EMBL" id="MBS4212443.1"/>
    </source>
</evidence>
<name>A0A942YT06_9BACI</name>
<protein>
    <submittedName>
        <fullName evidence="1">Uncharacterized protein</fullName>
    </submittedName>
</protein>
<reference evidence="1" key="1">
    <citation type="submission" date="2021-05" db="EMBL/GenBank/DDBJ databases">
        <title>Novel Bacillus species.</title>
        <authorList>
            <person name="Liu G."/>
        </authorList>
    </citation>
    <scope>NUCLEOTIDE SEQUENCE</scope>
    <source>
        <strain evidence="1">FJAT-49825</strain>
    </source>
</reference>
<dbReference type="EMBL" id="JAGYPF010000002">
    <property type="protein sequence ID" value="MBS4212443.1"/>
    <property type="molecule type" value="Genomic_DNA"/>
</dbReference>
<proteinExistence type="predicted"/>
<organism evidence="1 2">
    <name type="scientific">Neobacillus rhizophilus</name>
    <dbReference type="NCBI Taxonomy" id="2833579"/>
    <lineage>
        <taxon>Bacteria</taxon>
        <taxon>Bacillati</taxon>
        <taxon>Bacillota</taxon>
        <taxon>Bacilli</taxon>
        <taxon>Bacillales</taxon>
        <taxon>Bacillaceae</taxon>
        <taxon>Neobacillus</taxon>
    </lineage>
</organism>
<sequence length="256" mass="30124">MYLEHIDRLLSSIDTYIEEDTQKEIKAHPLYSRSKVEKELYDQIENKLGKAINIITTMPLSLRFSVFAGIHQALDSWYFHLIQMYTTDLIEKAKYKQNAMDIEKQMMDQLDKSLEELLFEKLKQEMALKELKPILDEHITDTVEEQAIINALFEELIMERWRSDANEQIKSQVQEVQEHIRNIPSNKSILDKVSRVLDADQPKEQLLLQWIEKILRITHLNEQNQRSSAAAKYLIEKTVIENASDAIRALNEKNNR</sequence>
<gene>
    <name evidence="1" type="ORF">KHA99_08305</name>
</gene>
<accession>A0A942YT06</accession>
<comment type="caution">
    <text evidence="1">The sequence shown here is derived from an EMBL/GenBank/DDBJ whole genome shotgun (WGS) entry which is preliminary data.</text>
</comment>
<keyword evidence="2" id="KW-1185">Reference proteome</keyword>
<dbReference type="RefSeq" id="WP_213116999.1">
    <property type="nucleotide sequence ID" value="NZ_JAGYPF010000002.1"/>
</dbReference>
<dbReference type="AlphaFoldDB" id="A0A942YT06"/>